<dbReference type="Proteomes" id="UP001153334">
    <property type="component" value="Unassembled WGS sequence"/>
</dbReference>
<proteinExistence type="predicted"/>
<accession>A0ACC2J1I3</accession>
<organism evidence="1 2">
    <name type="scientific">Nemania bipapillata</name>
    <dbReference type="NCBI Taxonomy" id="110536"/>
    <lineage>
        <taxon>Eukaryota</taxon>
        <taxon>Fungi</taxon>
        <taxon>Dikarya</taxon>
        <taxon>Ascomycota</taxon>
        <taxon>Pezizomycotina</taxon>
        <taxon>Sordariomycetes</taxon>
        <taxon>Xylariomycetidae</taxon>
        <taxon>Xylariales</taxon>
        <taxon>Xylariaceae</taxon>
        <taxon>Nemania</taxon>
    </lineage>
</organism>
<gene>
    <name evidence="1" type="ORF">ONZ43_g2206</name>
</gene>
<dbReference type="EMBL" id="JAPESX010000437">
    <property type="protein sequence ID" value="KAJ8121308.1"/>
    <property type="molecule type" value="Genomic_DNA"/>
</dbReference>
<evidence type="ECO:0000313" key="2">
    <source>
        <dbReference type="Proteomes" id="UP001153334"/>
    </source>
</evidence>
<evidence type="ECO:0000313" key="1">
    <source>
        <dbReference type="EMBL" id="KAJ8121308.1"/>
    </source>
</evidence>
<keyword evidence="2" id="KW-1185">Reference proteome</keyword>
<sequence length="497" mass="53721">MDSLGEETWDTVICGTGLSQSLLALALSRSKKRILHLDPNDFYGEHEAALSLQEADSWARAHASPGNILQLENQPTPSKQDPDKLIAQVSDAADRSSEEPNLVDAAKSATVDILSGIDGNIFRNAHVWKHPNAEAQGLSFPRAYSLALAPQIIHTKSRLLSQLVLSKAYRQIEFLAVGSFFIYSTVGSVPGARLARIPSSREDVFSAQSIPARSKRKLMKFLKFVIDYDSDEHKPIWQEKADQPLSAYLVDEFNLDKNLGDSILALTLCLDGNVTVKDGLATVHRHLTSIGLFGPGFCAVYPKWGGMSEIAQTCSATSQAIARLVAIIDSPLQSLFETLAEGAPTPAVAMVAFPSGSLSDDSQPSSGVPVYAFVHSSDTGECPSGQSVVYLTMQATPLSSHALDSALIALLQAVMPTAAILYKLYYEQAITARNSSVTSQSGAIVFEFPSPSLGLAYDDESLDAVKEAWRLVMKDEASDDSFMQFEDREGLGDDDDD</sequence>
<reference evidence="1" key="1">
    <citation type="submission" date="2022-11" db="EMBL/GenBank/DDBJ databases">
        <title>Genome Sequence of Nemania bipapillata.</title>
        <authorList>
            <person name="Buettner E."/>
        </authorList>
    </citation>
    <scope>NUCLEOTIDE SEQUENCE</scope>
    <source>
        <strain evidence="1">CP14</strain>
    </source>
</reference>
<comment type="caution">
    <text evidence="1">The sequence shown here is derived from an EMBL/GenBank/DDBJ whole genome shotgun (WGS) entry which is preliminary data.</text>
</comment>
<name>A0ACC2J1I3_9PEZI</name>
<protein>
    <submittedName>
        <fullName evidence="1">Uncharacterized protein</fullName>
    </submittedName>
</protein>